<comment type="caution">
    <text evidence="6">The sequence shown here is derived from an EMBL/GenBank/DDBJ whole genome shotgun (WGS) entry which is preliminary data.</text>
</comment>
<dbReference type="InterPro" id="IPR001394">
    <property type="entry name" value="Peptidase_C19_UCH"/>
</dbReference>
<keyword evidence="7" id="KW-1185">Reference proteome</keyword>
<dbReference type="Gene3D" id="1.25.40.10">
    <property type="entry name" value="Tetratricopeptide repeat domain"/>
    <property type="match status" value="1"/>
</dbReference>
<feature type="domain" description="USP" evidence="5">
    <location>
        <begin position="1361"/>
        <end position="1698"/>
    </location>
</feature>
<dbReference type="InterPro" id="IPR006865">
    <property type="entry name" value="DUF629"/>
</dbReference>
<dbReference type="InterPro" id="IPR011990">
    <property type="entry name" value="TPR-like_helical_dom_sf"/>
</dbReference>
<dbReference type="InterPro" id="IPR028889">
    <property type="entry name" value="USP"/>
</dbReference>
<feature type="region of interest" description="Disordered" evidence="3">
    <location>
        <begin position="975"/>
        <end position="1016"/>
    </location>
</feature>
<feature type="compositionally biased region" description="Polar residues" evidence="3">
    <location>
        <begin position="1266"/>
        <end position="1284"/>
    </location>
</feature>
<dbReference type="Pfam" id="PF04781">
    <property type="entry name" value="DUF627"/>
    <property type="match status" value="1"/>
</dbReference>
<dbReference type="PANTHER" id="PTHR22975">
    <property type="entry name" value="UBIQUITIN SPECIFIC PROTEINASE"/>
    <property type="match status" value="1"/>
</dbReference>
<dbReference type="InterPro" id="IPR038765">
    <property type="entry name" value="Papain-like_cys_pep_sf"/>
</dbReference>
<feature type="compositionally biased region" description="Basic residues" evidence="3">
    <location>
        <begin position="1226"/>
        <end position="1237"/>
    </location>
</feature>
<keyword evidence="4" id="KW-0472">Membrane</keyword>
<protein>
    <recommendedName>
        <fullName evidence="5">USP domain-containing protein</fullName>
    </recommendedName>
</protein>
<dbReference type="Gene3D" id="3.90.70.10">
    <property type="entry name" value="Cysteine proteinases"/>
    <property type="match status" value="1"/>
</dbReference>
<dbReference type="PROSITE" id="PS50235">
    <property type="entry name" value="USP_3"/>
    <property type="match status" value="1"/>
</dbReference>
<dbReference type="InterPro" id="IPR052398">
    <property type="entry name" value="Ubiquitin_hydrolase_53/54"/>
</dbReference>
<sequence length="1698" mass="191775">MGYKKRNPAPRPKPSSPADAAKGLASSDEARNEPSEASIKLECEGAMTALRLGNHGKALRHIREMCLHDESPGILHRLNGTACFAAYSQFQDPNTKQHFLERAIESAGRAVLLSPNSIEYAHFYASMLYEASKDSMGYGEVLQECERALFIQNPGDPAKDTLLADIPQNLLTVDARIAYFQKELQSLIHNSNLASISTWMKSRGNGIGEEKFRLIPIRRNSEDPMEVSMVQTRHLRTLEERRKEIEARVAAARLLQKQFDSSQLQNDEDKESEPVPGPQRLGERRNYADLHKLVSTSVMMGNVGRYWKSMSFGEKKGLLEVSIQDLTAHFSSLKDDLAGELITEAISYAEASKTWRHWMCLRCNAKFIDCASHTQHVLQEHIGNFLLKFLVVLPQEVDNHWFEMLLTDPWKPVDISATIKMLQERSKCQSPNLVDRFYIGNRTEVCKEDSLDDWTSEDAGEICNESLAEIAEIRDDDHSSILELRKHEVCSLAHNWPLSDDSERIKLLERVHVKFQLLLSHKCLAVSHLNRVIQYTMDELQSFTQSSWLLNHGLEALDQTPLCICFLGASQLREVLKFLQELSNSCNFGTSVENSSFMDDTQSDAQGFKIQERIALTGDSLGLLLDERLLRGELKNSVADAVADDDAVASCAVVGANEDEVPPDSDDLISWIFTGPSWGEERMKWIHLKKERTHRGLENFEMLENESYLLRSLCERKCELLSYDEALQAVKSLCLEELKKREPDVPESYESVMRKRQEELIQIGNDSSYESVMRKRQEELVRINNDSSYESVMRKRQEELVRINNDISYESVMRKRQEELVRIDNDIMFINSWFELNVISNVLKEAQKLNVTQCGYEETLTGDLECGEEGDWIMQDYLLQGNPCLALAIQRQKEQLSLELSKIDARIMWNVAGMQQLEVKLGSCSAYNYRWIMLALLKSYLRAHFENLVDKDAQEKADAARESFLAELALDTKKSIDRGGDHSKQTQEKSKNRRKNKDKRRAKALKATGGNEQPLLLQETAEQQNVPAASDGDHPDLEIVVSVSGDDVLTQKEEEVILKTEFEAAERKLEESLEYQRRIENEAKQKHLAELHTKASGTIPDKVAEGFSVVDSKFCADDPDVQFHRSLPGDDGFPVSGSHSKVPFPMDDQNIELGNSKKHSGRHAKQLNTEVEKVLSSYHGKPHEPCTYQDPSAEKPGFPKDLAGMSVNTAEGTVVPRKSSTNSGTKRARSTRRRFLGKAKQDLPNQRTPEDGVLPAVGWTERQGKQRSSSAKMLDGNSQALSSEKGNHEVRISQTEGFTKEQVRGLENLHGGRNTFHAHKNLPMVSRPRVPQMVSPEAGDLGISPDEQKVNNTNRTDDLGTGLKNEVGEYNCFINVIIQSLWHLKRFRNEFLKRSTSVHMHIGDPCVVCALYDIFIALAASKDTGREAVAPTCLRIALSNLYPDSNFFQEAQMNDASEVLAVIFDCLHRSHTSGSGVSDTKSEESNRMSSWDCASNDCIAHTLFGMDIFERMHCSTCDLYSRYRKYTSFLHYINASALRTMKASHIRCAYSCFDEVLKRVEMNQQLVCDPEVGGCGNLNYIQPTLSTPPHVFTTVLGWQNTCESAGDISATLATLTSEIDIGVLYHGLYPGNRHCLVSVVYLDKHQTLLAFDFNLILHLFRCCNKYFSWFVIMGNIITALPTVMSMKDGLCMTTKLSR</sequence>
<dbReference type="SUPFAM" id="SSF54001">
    <property type="entry name" value="Cysteine proteinases"/>
    <property type="match status" value="1"/>
</dbReference>
<name>A0A834YPR0_TETSI</name>
<evidence type="ECO:0000256" key="3">
    <source>
        <dbReference type="SAM" id="MobiDB-lite"/>
    </source>
</evidence>
<evidence type="ECO:0000256" key="2">
    <source>
        <dbReference type="ARBA" id="ARBA00022801"/>
    </source>
</evidence>
<organism evidence="6 7">
    <name type="scientific">Tetracentron sinense</name>
    <name type="common">Spur-leaf</name>
    <dbReference type="NCBI Taxonomy" id="13715"/>
    <lineage>
        <taxon>Eukaryota</taxon>
        <taxon>Viridiplantae</taxon>
        <taxon>Streptophyta</taxon>
        <taxon>Embryophyta</taxon>
        <taxon>Tracheophyta</taxon>
        <taxon>Spermatophyta</taxon>
        <taxon>Magnoliopsida</taxon>
        <taxon>Trochodendrales</taxon>
        <taxon>Trochodendraceae</taxon>
        <taxon>Tetracentron</taxon>
    </lineage>
</organism>
<dbReference type="GO" id="GO:0016579">
    <property type="term" value="P:protein deubiquitination"/>
    <property type="evidence" value="ECO:0007669"/>
    <property type="project" value="InterPro"/>
</dbReference>
<dbReference type="Pfam" id="PF00443">
    <property type="entry name" value="UCH"/>
    <property type="match status" value="1"/>
</dbReference>
<dbReference type="OMA" id="FERMNCC"/>
<dbReference type="InterPro" id="IPR006866">
    <property type="entry name" value="DUF627_N"/>
</dbReference>
<evidence type="ECO:0000313" key="6">
    <source>
        <dbReference type="EMBL" id="KAF8390293.1"/>
    </source>
</evidence>
<evidence type="ECO:0000256" key="1">
    <source>
        <dbReference type="ARBA" id="ARBA00022786"/>
    </source>
</evidence>
<dbReference type="EMBL" id="JABCRI010000018">
    <property type="protein sequence ID" value="KAF8390293.1"/>
    <property type="molecule type" value="Genomic_DNA"/>
</dbReference>
<evidence type="ECO:0000256" key="4">
    <source>
        <dbReference type="SAM" id="Phobius"/>
    </source>
</evidence>
<gene>
    <name evidence="6" type="ORF">HHK36_024818</name>
</gene>
<feature type="compositionally biased region" description="Basic residues" evidence="3">
    <location>
        <begin position="991"/>
        <end position="1004"/>
    </location>
</feature>
<feature type="compositionally biased region" description="Basic and acidic residues" evidence="3">
    <location>
        <begin position="975"/>
        <end position="990"/>
    </location>
</feature>
<evidence type="ECO:0000259" key="5">
    <source>
        <dbReference type="PROSITE" id="PS50235"/>
    </source>
</evidence>
<dbReference type="Pfam" id="PF04780">
    <property type="entry name" value="DUF629"/>
    <property type="match status" value="2"/>
</dbReference>
<keyword evidence="4" id="KW-0812">Transmembrane</keyword>
<keyword evidence="2" id="KW-0378">Hydrolase</keyword>
<dbReference type="GO" id="GO:0004843">
    <property type="term" value="F:cysteine-type deubiquitinase activity"/>
    <property type="evidence" value="ECO:0007669"/>
    <property type="project" value="InterPro"/>
</dbReference>
<reference evidence="6 7" key="1">
    <citation type="submission" date="2020-04" db="EMBL/GenBank/DDBJ databases">
        <title>Plant Genome Project.</title>
        <authorList>
            <person name="Zhang R.-G."/>
        </authorList>
    </citation>
    <scope>NUCLEOTIDE SEQUENCE [LARGE SCALE GENOMIC DNA]</scope>
    <source>
        <strain evidence="6">YNK0</strain>
        <tissue evidence="6">Leaf</tissue>
    </source>
</reference>
<feature type="region of interest" description="Disordered" evidence="3">
    <location>
        <begin position="1212"/>
        <end position="1289"/>
    </location>
</feature>
<dbReference type="Proteomes" id="UP000655225">
    <property type="component" value="Unassembled WGS sequence"/>
</dbReference>
<dbReference type="OrthoDB" id="205782at2759"/>
<keyword evidence="4" id="KW-1133">Transmembrane helix</keyword>
<proteinExistence type="predicted"/>
<accession>A0A834YPR0</accession>
<feature type="region of interest" description="Disordered" evidence="3">
    <location>
        <begin position="260"/>
        <end position="282"/>
    </location>
</feature>
<dbReference type="PANTHER" id="PTHR22975:SF9">
    <property type="entry name" value="ECHINUS SPLICE FORM 3"/>
    <property type="match status" value="1"/>
</dbReference>
<feature type="transmembrane region" description="Helical" evidence="4">
    <location>
        <begin position="1666"/>
        <end position="1686"/>
    </location>
</feature>
<feature type="region of interest" description="Disordered" evidence="3">
    <location>
        <begin position="1"/>
        <end position="36"/>
    </location>
</feature>
<keyword evidence="1" id="KW-0833">Ubl conjugation pathway</keyword>
<evidence type="ECO:0000313" key="7">
    <source>
        <dbReference type="Proteomes" id="UP000655225"/>
    </source>
</evidence>